<dbReference type="InterPro" id="IPR005894">
    <property type="entry name" value="DrrA"/>
</dbReference>
<keyword evidence="7" id="KW-0472">Membrane</keyword>
<evidence type="ECO:0000313" key="11">
    <source>
        <dbReference type="EMBL" id="GLL14841.1"/>
    </source>
</evidence>
<dbReference type="InterPro" id="IPR050763">
    <property type="entry name" value="ABC_transporter_ATP-binding"/>
</dbReference>
<name>A0A9W6LBH7_9PSEU</name>
<dbReference type="GO" id="GO:0005886">
    <property type="term" value="C:plasma membrane"/>
    <property type="evidence" value="ECO:0007669"/>
    <property type="project" value="UniProtKB-SubCell"/>
</dbReference>
<dbReference type="AlphaFoldDB" id="A0A9W6LBH7"/>
<accession>A0A9W6LBH7</accession>
<evidence type="ECO:0000256" key="1">
    <source>
        <dbReference type="ARBA" id="ARBA00004413"/>
    </source>
</evidence>
<evidence type="ECO:0000256" key="2">
    <source>
        <dbReference type="ARBA" id="ARBA00022448"/>
    </source>
</evidence>
<organism evidence="11 12">
    <name type="scientific">Pseudonocardia halophobica</name>
    <dbReference type="NCBI Taxonomy" id="29401"/>
    <lineage>
        <taxon>Bacteria</taxon>
        <taxon>Bacillati</taxon>
        <taxon>Actinomycetota</taxon>
        <taxon>Actinomycetes</taxon>
        <taxon>Pseudonocardiales</taxon>
        <taxon>Pseudonocardiaceae</taxon>
        <taxon>Pseudonocardia</taxon>
    </lineage>
</organism>
<dbReference type="FunFam" id="3.40.50.300:FF:000589">
    <property type="entry name" value="ABC transporter, ATP-binding subunit"/>
    <property type="match status" value="1"/>
</dbReference>
<reference evidence="11" key="2">
    <citation type="submission" date="2023-01" db="EMBL/GenBank/DDBJ databases">
        <authorList>
            <person name="Sun Q."/>
            <person name="Evtushenko L."/>
        </authorList>
    </citation>
    <scope>NUCLEOTIDE SEQUENCE</scope>
    <source>
        <strain evidence="11">VKM Ac-1069</strain>
    </source>
</reference>
<dbReference type="SUPFAM" id="SSF52540">
    <property type="entry name" value="P-loop containing nucleoside triphosphate hydrolases"/>
    <property type="match status" value="1"/>
</dbReference>
<dbReference type="Pfam" id="PF13732">
    <property type="entry name" value="DrrA1-3_C"/>
    <property type="match status" value="1"/>
</dbReference>
<dbReference type="InterPro" id="IPR027417">
    <property type="entry name" value="P-loop_NTPase"/>
</dbReference>
<dbReference type="PANTHER" id="PTHR42711:SF19">
    <property type="entry name" value="DOXORUBICIN RESISTANCE ATP-BINDING PROTEIN DRRA"/>
    <property type="match status" value="1"/>
</dbReference>
<dbReference type="GO" id="GO:0016887">
    <property type="term" value="F:ATP hydrolysis activity"/>
    <property type="evidence" value="ECO:0007669"/>
    <property type="project" value="InterPro"/>
</dbReference>
<dbReference type="GO" id="GO:0046677">
    <property type="term" value="P:response to antibiotic"/>
    <property type="evidence" value="ECO:0007669"/>
    <property type="project" value="UniProtKB-KW"/>
</dbReference>
<sequence>MAYTVEVEGLRKSFGTKSVLDGIDLHVARGSVAALLGPNGAGKTTTVKILSTLLRPDAGRVRVAGRDVRTDPVAVRRAISLTGQHATVDEVLTGRENLVMMGRLRHLTKAAARERATALLERFDLVEAADRRVSNYSGGMARRLDIALGLVDEPEVLFLDEPTTGLDPRSRRDVWDSVAELAASGVTVLLTTQYLEEADRLADRVAVLAGGRIAAEGTADELKSLVGGETVQLVLPDAAALDSAMTVADLRGYAVRADAGALSVHVPTDGTAAGVRELLETMAGVPVVRVAVHRPTLDDVFLTLTGTNPGTVPA</sequence>
<keyword evidence="3" id="KW-1003">Cell membrane</keyword>
<keyword evidence="8" id="KW-0046">Antibiotic resistance</keyword>
<keyword evidence="4" id="KW-0547">Nucleotide-binding</keyword>
<proteinExistence type="inferred from homology"/>
<comment type="caution">
    <text evidence="11">The sequence shown here is derived from an EMBL/GenBank/DDBJ whole genome shotgun (WGS) entry which is preliminary data.</text>
</comment>
<comment type="similarity">
    <text evidence="9">Belongs to the ABC transporter superfamily. Drug exporter-1 (DrugE1) (TC 3.A.1.105) family.</text>
</comment>
<dbReference type="InterPro" id="IPR017871">
    <property type="entry name" value="ABC_transporter-like_CS"/>
</dbReference>
<dbReference type="GO" id="GO:1900753">
    <property type="term" value="P:doxorubicin transport"/>
    <property type="evidence" value="ECO:0007669"/>
    <property type="project" value="InterPro"/>
</dbReference>
<dbReference type="PROSITE" id="PS50893">
    <property type="entry name" value="ABC_TRANSPORTER_2"/>
    <property type="match status" value="1"/>
</dbReference>
<keyword evidence="12" id="KW-1185">Reference proteome</keyword>
<dbReference type="InterPro" id="IPR003593">
    <property type="entry name" value="AAA+_ATPase"/>
</dbReference>
<evidence type="ECO:0000256" key="3">
    <source>
        <dbReference type="ARBA" id="ARBA00022475"/>
    </source>
</evidence>
<dbReference type="Pfam" id="PF00005">
    <property type="entry name" value="ABC_tran"/>
    <property type="match status" value="1"/>
</dbReference>
<keyword evidence="6" id="KW-1278">Translocase</keyword>
<keyword evidence="2" id="KW-0813">Transport</keyword>
<evidence type="ECO:0000259" key="10">
    <source>
        <dbReference type="PROSITE" id="PS50893"/>
    </source>
</evidence>
<evidence type="ECO:0000256" key="8">
    <source>
        <dbReference type="ARBA" id="ARBA00023251"/>
    </source>
</evidence>
<evidence type="ECO:0000256" key="5">
    <source>
        <dbReference type="ARBA" id="ARBA00022840"/>
    </source>
</evidence>
<evidence type="ECO:0000313" key="12">
    <source>
        <dbReference type="Proteomes" id="UP001143463"/>
    </source>
</evidence>
<reference evidence="11" key="1">
    <citation type="journal article" date="2014" name="Int. J. Syst. Evol. Microbiol.">
        <title>Complete genome sequence of Corynebacterium casei LMG S-19264T (=DSM 44701T), isolated from a smear-ripened cheese.</title>
        <authorList>
            <consortium name="US DOE Joint Genome Institute (JGI-PGF)"/>
            <person name="Walter F."/>
            <person name="Albersmeier A."/>
            <person name="Kalinowski J."/>
            <person name="Ruckert C."/>
        </authorList>
    </citation>
    <scope>NUCLEOTIDE SEQUENCE</scope>
    <source>
        <strain evidence="11">VKM Ac-1069</strain>
    </source>
</reference>
<dbReference type="NCBIfam" id="TIGR01188">
    <property type="entry name" value="drrA"/>
    <property type="match status" value="1"/>
</dbReference>
<protein>
    <submittedName>
        <fullName evidence="11">Daunorubicin resistance protein DrrA family ABC transporter ATP-binding protein</fullName>
    </submittedName>
</protein>
<evidence type="ECO:0000256" key="7">
    <source>
        <dbReference type="ARBA" id="ARBA00023136"/>
    </source>
</evidence>
<dbReference type="GO" id="GO:0005524">
    <property type="term" value="F:ATP binding"/>
    <property type="evidence" value="ECO:0007669"/>
    <property type="project" value="UniProtKB-KW"/>
</dbReference>
<dbReference type="RefSeq" id="WP_037052490.1">
    <property type="nucleotide sequence ID" value="NZ_BAAAUZ010000046.1"/>
</dbReference>
<evidence type="ECO:0000256" key="9">
    <source>
        <dbReference type="ARBA" id="ARBA00049985"/>
    </source>
</evidence>
<feature type="domain" description="ABC transporter" evidence="10">
    <location>
        <begin position="5"/>
        <end position="235"/>
    </location>
</feature>
<gene>
    <name evidence="11" type="ORF">GCM10017577_59900</name>
</gene>
<dbReference type="InterPro" id="IPR003439">
    <property type="entry name" value="ABC_transporter-like_ATP-bd"/>
</dbReference>
<dbReference type="PROSITE" id="PS00211">
    <property type="entry name" value="ABC_TRANSPORTER_1"/>
    <property type="match status" value="1"/>
</dbReference>
<keyword evidence="5 11" id="KW-0067">ATP-binding</keyword>
<comment type="subcellular location">
    <subcellularLocation>
        <location evidence="1">Cell membrane</location>
        <topology evidence="1">Peripheral membrane protein</topology>
        <orientation evidence="1">Cytoplasmic side</orientation>
    </subcellularLocation>
</comment>
<dbReference type="GO" id="GO:0043215">
    <property type="term" value="P:daunorubicin transport"/>
    <property type="evidence" value="ECO:0007669"/>
    <property type="project" value="InterPro"/>
</dbReference>
<dbReference type="EMBL" id="BSFQ01000037">
    <property type="protein sequence ID" value="GLL14841.1"/>
    <property type="molecule type" value="Genomic_DNA"/>
</dbReference>
<evidence type="ECO:0000256" key="4">
    <source>
        <dbReference type="ARBA" id="ARBA00022741"/>
    </source>
</evidence>
<dbReference type="PANTHER" id="PTHR42711">
    <property type="entry name" value="ABC TRANSPORTER ATP-BINDING PROTEIN"/>
    <property type="match status" value="1"/>
</dbReference>
<dbReference type="SMART" id="SM00382">
    <property type="entry name" value="AAA"/>
    <property type="match status" value="1"/>
</dbReference>
<dbReference type="Gene3D" id="3.40.50.300">
    <property type="entry name" value="P-loop containing nucleotide triphosphate hydrolases"/>
    <property type="match status" value="1"/>
</dbReference>
<evidence type="ECO:0000256" key="6">
    <source>
        <dbReference type="ARBA" id="ARBA00022967"/>
    </source>
</evidence>
<dbReference type="Proteomes" id="UP001143463">
    <property type="component" value="Unassembled WGS sequence"/>
</dbReference>
<dbReference type="InterPro" id="IPR025302">
    <property type="entry name" value="DrrA1/2-like_C"/>
</dbReference>